<comment type="cofactor">
    <cofactor evidence="14">
        <name>prenylated FMN</name>
        <dbReference type="ChEBI" id="CHEBI:87746"/>
    </cofactor>
</comment>
<feature type="domain" description="3-octaprenyl-4-hydroxybenzoate carboxy-lyase-like N-terminal" evidence="16">
    <location>
        <begin position="6"/>
        <end position="74"/>
    </location>
</feature>
<sequence>MNIDNENVIEITEELSSEFEVSRVLRNYPKDTVIIKNVKGFDIPIISGICNTREKIAESINCEVSEITEKIIEATDNPIKVDKFTDFSEYDTMEINLDKIPVLTHYKRDGGKYITAGVVFARDPENGIQNASIHRMMVLDNKRLVIRIVPRNLYTYFQKAQKLGKDLDIAIAIGMDPAILLASTTSISIDYNEMEVANAFKDGELTLIKCGDLEVPQADIILEGKISVTETVAEGPFVDLTDTYDIIRDQPIINLEKMHIKKDNPAYHAIIPAGFEHKLLQGLPQEPRIYYSVKNAVPTVENVVLTEGGCCWLHAVVSINKQTEGDGKNAIMAALSAHPSLKHCVVVDTDVDVFDAEDVEYAIATRVKGDRDIMIVPNVRGSSLDPVAKSDGTTTKIGVDATKSLKTLEKFERVSFGE</sequence>
<dbReference type="InterPro" id="IPR049381">
    <property type="entry name" value="UbiD-like_C"/>
</dbReference>
<evidence type="ECO:0000256" key="1">
    <source>
        <dbReference type="ARBA" id="ARBA00001936"/>
    </source>
</evidence>
<dbReference type="PANTHER" id="PTHR30108">
    <property type="entry name" value="3-OCTAPRENYL-4-HYDROXYBENZOATE CARBOXY-LYASE-RELATED"/>
    <property type="match status" value="1"/>
</dbReference>
<dbReference type="PANTHER" id="PTHR30108:SF21">
    <property type="entry name" value="4-HYDROXYBENZOATE DECARBOXYLASE"/>
    <property type="match status" value="1"/>
</dbReference>
<feature type="domain" description="3-octaprenyl-4-hydroxybenzoate carboxy-lyase-like C-terminal" evidence="17">
    <location>
        <begin position="279"/>
        <end position="401"/>
    </location>
</feature>
<comment type="caution">
    <text evidence="18">The sequence shown here is derived from an EMBL/GenBank/DDBJ whole genome shotgun (WGS) entry which is preliminary data.</text>
</comment>
<comment type="similarity">
    <text evidence="3">Belongs to the UbiD family.</text>
</comment>
<evidence type="ECO:0000256" key="8">
    <source>
        <dbReference type="ARBA" id="ARBA00023229"/>
    </source>
</evidence>
<dbReference type="Proteomes" id="UP000713479">
    <property type="component" value="Unassembled WGS sequence"/>
</dbReference>
<evidence type="ECO:0000256" key="12">
    <source>
        <dbReference type="ARBA" id="ARBA00049727"/>
    </source>
</evidence>
<organism evidence="18 19">
    <name type="scientific">Methanobrevibacter millerae</name>
    <dbReference type="NCBI Taxonomy" id="230361"/>
    <lineage>
        <taxon>Archaea</taxon>
        <taxon>Methanobacteriati</taxon>
        <taxon>Methanobacteriota</taxon>
        <taxon>Methanomada group</taxon>
        <taxon>Methanobacteria</taxon>
        <taxon>Methanobacteriales</taxon>
        <taxon>Methanobacteriaceae</taxon>
        <taxon>Methanobrevibacter</taxon>
    </lineage>
</organism>
<dbReference type="FunFam" id="3.40.1670.10:FF:000003">
    <property type="entry name" value="Phenolic acid decarboxylase"/>
    <property type="match status" value="1"/>
</dbReference>
<comment type="pathway">
    <text evidence="2">Isoprenoid biosynthesis; isopentenyl diphosphate biosynthesis via mevalonate pathway.</text>
</comment>
<dbReference type="InterPro" id="IPR049383">
    <property type="entry name" value="UbiD-like_N"/>
</dbReference>
<evidence type="ECO:0000259" key="15">
    <source>
        <dbReference type="Pfam" id="PF01977"/>
    </source>
</evidence>
<comment type="catalytic activity">
    <reaction evidence="10">
        <text>(2E)-3-methyl-5-phosphooxypent-2-enoate + H(+) = isopentenyl phosphate + CO2</text>
        <dbReference type="Rhea" id="RHEA:78971"/>
        <dbReference type="ChEBI" id="CHEBI:15378"/>
        <dbReference type="ChEBI" id="CHEBI:16526"/>
        <dbReference type="ChEBI" id="CHEBI:65078"/>
        <dbReference type="ChEBI" id="CHEBI:229665"/>
        <dbReference type="EC" id="4.1.1.126"/>
    </reaction>
    <physiologicalReaction direction="left-to-right" evidence="10">
        <dbReference type="Rhea" id="RHEA:78972"/>
    </physiologicalReaction>
</comment>
<evidence type="ECO:0000256" key="2">
    <source>
        <dbReference type="ARBA" id="ARBA00005092"/>
    </source>
</evidence>
<evidence type="ECO:0000256" key="10">
    <source>
        <dbReference type="ARBA" id="ARBA00049054"/>
    </source>
</evidence>
<feature type="domain" description="3-octaprenyl-4-hydroxybenzoate carboxy-lyase-like Rift-related" evidence="15">
    <location>
        <begin position="91"/>
        <end position="273"/>
    </location>
</feature>
<proteinExistence type="inferred from homology"/>
<dbReference type="Pfam" id="PF20696">
    <property type="entry name" value="UbiD_C"/>
    <property type="match status" value="1"/>
</dbReference>
<evidence type="ECO:0000256" key="6">
    <source>
        <dbReference type="ARBA" id="ARBA00022793"/>
    </source>
</evidence>
<evidence type="ECO:0000256" key="13">
    <source>
        <dbReference type="ARBA" id="ARBA00049754"/>
    </source>
</evidence>
<evidence type="ECO:0000256" key="5">
    <source>
        <dbReference type="ARBA" id="ARBA00022643"/>
    </source>
</evidence>
<evidence type="ECO:0000313" key="19">
    <source>
        <dbReference type="Proteomes" id="UP000713479"/>
    </source>
</evidence>
<dbReference type="Pfam" id="PF20695">
    <property type="entry name" value="UbiD_N"/>
    <property type="match status" value="1"/>
</dbReference>
<evidence type="ECO:0000259" key="17">
    <source>
        <dbReference type="Pfam" id="PF20696"/>
    </source>
</evidence>
<evidence type="ECO:0000256" key="11">
    <source>
        <dbReference type="ARBA" id="ARBA00049583"/>
    </source>
</evidence>
<protein>
    <recommendedName>
        <fullName evidence="13">Anhydromevalonate phosphate decarboxylase</fullName>
        <ecNumber evidence="12">4.1.1.126</ecNumber>
    </recommendedName>
</protein>
<evidence type="ECO:0000256" key="4">
    <source>
        <dbReference type="ARBA" id="ARBA00022630"/>
    </source>
</evidence>
<keyword evidence="4" id="KW-0285">Flavoprotein</keyword>
<dbReference type="GO" id="GO:0008299">
    <property type="term" value="P:isoprenoid biosynthetic process"/>
    <property type="evidence" value="ECO:0007669"/>
    <property type="project" value="UniProtKB-KW"/>
</dbReference>
<keyword evidence="5" id="KW-0288">FMN</keyword>
<keyword evidence="7" id="KW-0464">Manganese</keyword>
<accession>A0A8T3VP12</accession>
<evidence type="ECO:0000256" key="14">
    <source>
        <dbReference type="ARBA" id="ARBA00049936"/>
    </source>
</evidence>
<keyword evidence="9" id="KW-0456">Lyase</keyword>
<dbReference type="Pfam" id="PF01977">
    <property type="entry name" value="UbiD"/>
    <property type="match status" value="1"/>
</dbReference>
<evidence type="ECO:0000256" key="3">
    <source>
        <dbReference type="ARBA" id="ARBA00010021"/>
    </source>
</evidence>
<gene>
    <name evidence="18" type="ORF">E7Z74_00580</name>
</gene>
<dbReference type="Gene3D" id="3.40.1670.10">
    <property type="entry name" value="UbiD C-terminal domain-like"/>
    <property type="match status" value="1"/>
</dbReference>
<dbReference type="GO" id="GO:0016831">
    <property type="term" value="F:carboxy-lyase activity"/>
    <property type="evidence" value="ECO:0007669"/>
    <property type="project" value="UniProtKB-KW"/>
</dbReference>
<dbReference type="NCBIfam" id="TIGR00148">
    <property type="entry name" value="UbiD family decarboxylase"/>
    <property type="match status" value="1"/>
</dbReference>
<evidence type="ECO:0000256" key="7">
    <source>
        <dbReference type="ARBA" id="ARBA00023211"/>
    </source>
</evidence>
<evidence type="ECO:0000259" key="16">
    <source>
        <dbReference type="Pfam" id="PF20695"/>
    </source>
</evidence>
<name>A0A8T3VP12_9EURY</name>
<evidence type="ECO:0000313" key="18">
    <source>
        <dbReference type="EMBL" id="MBE6509755.1"/>
    </source>
</evidence>
<dbReference type="EC" id="4.1.1.126" evidence="12"/>
<evidence type="ECO:0000256" key="9">
    <source>
        <dbReference type="ARBA" id="ARBA00023239"/>
    </source>
</evidence>
<dbReference type="GO" id="GO:0005737">
    <property type="term" value="C:cytoplasm"/>
    <property type="evidence" value="ECO:0007669"/>
    <property type="project" value="TreeGrafter"/>
</dbReference>
<dbReference type="EMBL" id="SUTF01000001">
    <property type="protein sequence ID" value="MBE6509755.1"/>
    <property type="molecule type" value="Genomic_DNA"/>
</dbReference>
<dbReference type="SUPFAM" id="SSF50475">
    <property type="entry name" value="FMN-binding split barrel"/>
    <property type="match status" value="1"/>
</dbReference>
<comment type="function">
    <text evidence="11">Catalyzes the conversion of trans-anhydromevalonate 5-phosphate (tAHMP) into isopentenyl phosphate. Involved in the archaeal mevalonate (MVA) pathway, which provides fundamental precursors for isoprenoid biosynthesis, such as isopentenyl diphosphate (IPP) and dimethylallyl diphosphate (DMAPP).</text>
</comment>
<comment type="cofactor">
    <cofactor evidence="1">
        <name>Mn(2+)</name>
        <dbReference type="ChEBI" id="CHEBI:29035"/>
    </cofactor>
</comment>
<dbReference type="InterPro" id="IPR048304">
    <property type="entry name" value="UbiD_Rift_dom"/>
</dbReference>
<keyword evidence="6" id="KW-0210">Decarboxylase</keyword>
<dbReference type="AlphaFoldDB" id="A0A8T3VP12"/>
<dbReference type="InterPro" id="IPR002830">
    <property type="entry name" value="UbiD"/>
</dbReference>
<keyword evidence="8" id="KW-0414">Isoprene biosynthesis</keyword>
<dbReference type="SUPFAM" id="SSF143968">
    <property type="entry name" value="UbiD C-terminal domain-like"/>
    <property type="match status" value="1"/>
</dbReference>
<reference evidence="18" key="1">
    <citation type="submission" date="2019-04" db="EMBL/GenBank/DDBJ databases">
        <title>Evolution of Biomass-Degrading Anaerobic Consortia Revealed by Metagenomics.</title>
        <authorList>
            <person name="Peng X."/>
        </authorList>
    </citation>
    <scope>NUCLEOTIDE SEQUENCE</scope>
    <source>
        <strain evidence="18">SIG13</strain>
    </source>
</reference>